<dbReference type="InterPro" id="IPR009057">
    <property type="entry name" value="Homeodomain-like_sf"/>
</dbReference>
<accession>A0A5S9QY29</accession>
<dbReference type="PANTHER" id="PTHR43479">
    <property type="entry name" value="ACREF/ENVCD OPERON REPRESSOR-RELATED"/>
    <property type="match status" value="1"/>
</dbReference>
<evidence type="ECO:0000313" key="4">
    <source>
        <dbReference type="EMBL" id="CAA0123807.1"/>
    </source>
</evidence>
<dbReference type="Proteomes" id="UP000441399">
    <property type="component" value="Unassembled WGS sequence"/>
</dbReference>
<feature type="DNA-binding region" description="H-T-H motif" evidence="2">
    <location>
        <begin position="28"/>
        <end position="47"/>
    </location>
</feature>
<dbReference type="GO" id="GO:0003677">
    <property type="term" value="F:DNA binding"/>
    <property type="evidence" value="ECO:0007669"/>
    <property type="project" value="UniProtKB-UniRule"/>
</dbReference>
<evidence type="ECO:0000256" key="2">
    <source>
        <dbReference type="PROSITE-ProRule" id="PRU00335"/>
    </source>
</evidence>
<evidence type="ECO:0000256" key="1">
    <source>
        <dbReference type="ARBA" id="ARBA00023125"/>
    </source>
</evidence>
<reference evidence="4 5" key="1">
    <citation type="submission" date="2019-11" db="EMBL/GenBank/DDBJ databases">
        <authorList>
            <person name="Holert J."/>
        </authorList>
    </citation>
    <scope>NUCLEOTIDE SEQUENCE [LARGE SCALE GENOMIC DNA]</scope>
    <source>
        <strain evidence="4">SB11_3</strain>
    </source>
</reference>
<dbReference type="PROSITE" id="PS50977">
    <property type="entry name" value="HTH_TETR_2"/>
    <property type="match status" value="1"/>
</dbReference>
<dbReference type="PRINTS" id="PR00455">
    <property type="entry name" value="HTHTETR"/>
</dbReference>
<gene>
    <name evidence="4" type="ORF">OPDIPICF_02879</name>
</gene>
<dbReference type="PANTHER" id="PTHR43479:SF11">
    <property type="entry name" value="ACREF_ENVCD OPERON REPRESSOR-RELATED"/>
    <property type="match status" value="1"/>
</dbReference>
<dbReference type="AlphaFoldDB" id="A0A5S9QY29"/>
<name>A0A5S9QY29_9GAMM</name>
<sequence>MSKALRTRQKILDTAAQLIYEHGLTRFRIDDLVADVGITRQTFYRYFKNKNEVMTAVVVANGIKLAERVFEELTAMQLSFEDFLVEGVVHSVEMIKSEDSFYRFLEDDLTPAVGIMIENFLTVEQAMLPLADPYIERARESGIVKAEVTTHDILRWIFRAFLSEMLLSGLEPVEARRNYLKKMLVPSICYDLR</sequence>
<evidence type="ECO:0000259" key="3">
    <source>
        <dbReference type="PROSITE" id="PS50977"/>
    </source>
</evidence>
<dbReference type="SUPFAM" id="SSF46689">
    <property type="entry name" value="Homeodomain-like"/>
    <property type="match status" value="1"/>
</dbReference>
<protein>
    <recommendedName>
        <fullName evidence="3">HTH tetR-type domain-containing protein</fullName>
    </recommendedName>
</protein>
<keyword evidence="5" id="KW-1185">Reference proteome</keyword>
<dbReference type="InterPro" id="IPR001647">
    <property type="entry name" value="HTH_TetR"/>
</dbReference>
<proteinExistence type="predicted"/>
<dbReference type="EMBL" id="CACSIO010000056">
    <property type="protein sequence ID" value="CAA0123807.1"/>
    <property type="molecule type" value="Genomic_DNA"/>
</dbReference>
<evidence type="ECO:0000313" key="5">
    <source>
        <dbReference type="Proteomes" id="UP000441399"/>
    </source>
</evidence>
<dbReference type="InterPro" id="IPR050624">
    <property type="entry name" value="HTH-type_Tx_Regulator"/>
</dbReference>
<organism evidence="4 5">
    <name type="scientific">BD1-7 clade bacterium</name>
    <dbReference type="NCBI Taxonomy" id="2029982"/>
    <lineage>
        <taxon>Bacteria</taxon>
        <taxon>Pseudomonadati</taxon>
        <taxon>Pseudomonadota</taxon>
        <taxon>Gammaproteobacteria</taxon>
        <taxon>Cellvibrionales</taxon>
        <taxon>Spongiibacteraceae</taxon>
        <taxon>BD1-7 clade</taxon>
    </lineage>
</organism>
<dbReference type="Pfam" id="PF00440">
    <property type="entry name" value="TetR_N"/>
    <property type="match status" value="1"/>
</dbReference>
<feature type="domain" description="HTH tetR-type" evidence="3">
    <location>
        <begin position="5"/>
        <end position="65"/>
    </location>
</feature>
<keyword evidence="1 2" id="KW-0238">DNA-binding</keyword>
<dbReference type="OrthoDB" id="9798857at2"/>
<dbReference type="Gene3D" id="1.10.357.10">
    <property type="entry name" value="Tetracycline Repressor, domain 2"/>
    <property type="match status" value="1"/>
</dbReference>